<dbReference type="RefSeq" id="WP_224197814.1">
    <property type="nucleotide sequence ID" value="NZ_JAIRAU010000060.1"/>
</dbReference>
<dbReference type="Gene3D" id="1.10.510.10">
    <property type="entry name" value="Transferase(Phosphotransferase) domain 1"/>
    <property type="match status" value="1"/>
</dbReference>
<feature type="repeat" description="WD" evidence="3">
    <location>
        <begin position="547"/>
        <end position="583"/>
    </location>
</feature>
<dbReference type="InterPro" id="IPR019775">
    <property type="entry name" value="WD40_repeat_CS"/>
</dbReference>
<dbReference type="SUPFAM" id="SSF50978">
    <property type="entry name" value="WD40 repeat-like"/>
    <property type="match status" value="1"/>
</dbReference>
<dbReference type="InterPro" id="IPR008271">
    <property type="entry name" value="Ser/Thr_kinase_AS"/>
</dbReference>
<dbReference type="Gene3D" id="3.30.200.20">
    <property type="entry name" value="Phosphorylase Kinase, domain 1"/>
    <property type="match status" value="1"/>
</dbReference>
<evidence type="ECO:0000313" key="8">
    <source>
        <dbReference type="EMBL" id="MBZ5716072.1"/>
    </source>
</evidence>
<protein>
    <submittedName>
        <fullName evidence="8">Protein kinase</fullName>
    </submittedName>
</protein>
<dbReference type="SMART" id="SM00320">
    <property type="entry name" value="WD40"/>
    <property type="match status" value="8"/>
</dbReference>
<evidence type="ECO:0000256" key="1">
    <source>
        <dbReference type="ARBA" id="ARBA00022574"/>
    </source>
</evidence>
<dbReference type="SUPFAM" id="SSF50998">
    <property type="entry name" value="Quinoprotein alcohol dehydrogenase-like"/>
    <property type="match status" value="1"/>
</dbReference>
<evidence type="ECO:0000256" key="3">
    <source>
        <dbReference type="PROSITE-ProRule" id="PRU00221"/>
    </source>
</evidence>
<evidence type="ECO:0000256" key="6">
    <source>
        <dbReference type="SAM" id="Phobius"/>
    </source>
</evidence>
<feature type="coiled-coil region" evidence="4">
    <location>
        <begin position="382"/>
        <end position="416"/>
    </location>
</feature>
<feature type="repeat" description="WD" evidence="3">
    <location>
        <begin position="465"/>
        <end position="500"/>
    </location>
</feature>
<dbReference type="Pfam" id="PF00400">
    <property type="entry name" value="WD40"/>
    <property type="match status" value="6"/>
</dbReference>
<dbReference type="PROSITE" id="PS50082">
    <property type="entry name" value="WD_REPEATS_2"/>
    <property type="match status" value="5"/>
</dbReference>
<dbReference type="InterPro" id="IPR011009">
    <property type="entry name" value="Kinase-like_dom_sf"/>
</dbReference>
<keyword evidence="9" id="KW-1185">Reference proteome</keyword>
<name>A0ABS7U6Y5_9BACT</name>
<dbReference type="EMBL" id="JAIRAU010000060">
    <property type="protein sequence ID" value="MBZ5716072.1"/>
    <property type="molecule type" value="Genomic_DNA"/>
</dbReference>
<organism evidence="8 9">
    <name type="scientific">Nannocystis pusilla</name>
    <dbReference type="NCBI Taxonomy" id="889268"/>
    <lineage>
        <taxon>Bacteria</taxon>
        <taxon>Pseudomonadati</taxon>
        <taxon>Myxococcota</taxon>
        <taxon>Polyangia</taxon>
        <taxon>Nannocystales</taxon>
        <taxon>Nannocystaceae</taxon>
        <taxon>Nannocystis</taxon>
    </lineage>
</organism>
<reference evidence="8" key="1">
    <citation type="submission" date="2021-08" db="EMBL/GenBank/DDBJ databases">
        <authorList>
            <person name="Stevens D.C."/>
        </authorList>
    </citation>
    <scope>NUCLEOTIDE SEQUENCE</scope>
    <source>
        <strain evidence="8">DSM 53165</strain>
    </source>
</reference>
<dbReference type="PANTHER" id="PTHR19879">
    <property type="entry name" value="TRANSCRIPTION INITIATION FACTOR TFIID"/>
    <property type="match status" value="1"/>
</dbReference>
<dbReference type="InterPro" id="IPR015943">
    <property type="entry name" value="WD40/YVTN_repeat-like_dom_sf"/>
</dbReference>
<dbReference type="InterPro" id="IPR000719">
    <property type="entry name" value="Prot_kinase_dom"/>
</dbReference>
<comment type="caution">
    <text evidence="8">The sequence shown here is derived from an EMBL/GenBank/DDBJ whole genome shotgun (WGS) entry which is preliminary data.</text>
</comment>
<feature type="region of interest" description="Disordered" evidence="5">
    <location>
        <begin position="24"/>
        <end position="51"/>
    </location>
</feature>
<dbReference type="Pfam" id="PF00069">
    <property type="entry name" value="Pkinase"/>
    <property type="match status" value="1"/>
</dbReference>
<feature type="compositionally biased region" description="Pro residues" evidence="5">
    <location>
        <begin position="35"/>
        <end position="44"/>
    </location>
</feature>
<gene>
    <name evidence="8" type="ORF">K7C98_43145</name>
</gene>
<keyword evidence="6" id="KW-0472">Membrane</keyword>
<evidence type="ECO:0000256" key="5">
    <source>
        <dbReference type="SAM" id="MobiDB-lite"/>
    </source>
</evidence>
<dbReference type="InterPro" id="IPR011047">
    <property type="entry name" value="Quinoprotein_ADH-like_sf"/>
</dbReference>
<keyword evidence="8" id="KW-0808">Transferase</keyword>
<keyword evidence="6" id="KW-0812">Transmembrane</keyword>
<dbReference type="SUPFAM" id="SSF56112">
    <property type="entry name" value="Protein kinase-like (PK-like)"/>
    <property type="match status" value="1"/>
</dbReference>
<feature type="repeat" description="WD" evidence="3">
    <location>
        <begin position="717"/>
        <end position="758"/>
    </location>
</feature>
<dbReference type="PANTHER" id="PTHR19879:SF9">
    <property type="entry name" value="TRANSCRIPTION INITIATION FACTOR TFIID SUBUNIT 5"/>
    <property type="match status" value="1"/>
</dbReference>
<feature type="transmembrane region" description="Helical" evidence="6">
    <location>
        <begin position="359"/>
        <end position="380"/>
    </location>
</feature>
<dbReference type="GO" id="GO:0016301">
    <property type="term" value="F:kinase activity"/>
    <property type="evidence" value="ECO:0007669"/>
    <property type="project" value="UniProtKB-KW"/>
</dbReference>
<evidence type="ECO:0000313" key="9">
    <source>
        <dbReference type="Proteomes" id="UP001139031"/>
    </source>
</evidence>
<keyword evidence="4" id="KW-0175">Coiled coil</keyword>
<dbReference type="PROSITE" id="PS00678">
    <property type="entry name" value="WD_REPEATS_1"/>
    <property type="match status" value="3"/>
</dbReference>
<dbReference type="PROSITE" id="PS00108">
    <property type="entry name" value="PROTEIN_KINASE_ST"/>
    <property type="match status" value="1"/>
</dbReference>
<evidence type="ECO:0000256" key="2">
    <source>
        <dbReference type="ARBA" id="ARBA00022737"/>
    </source>
</evidence>
<feature type="domain" description="Protein kinase" evidence="7">
    <location>
        <begin position="59"/>
        <end position="345"/>
    </location>
</feature>
<dbReference type="InterPro" id="IPR036322">
    <property type="entry name" value="WD40_repeat_dom_sf"/>
</dbReference>
<accession>A0ABS7U6Y5</accession>
<proteinExistence type="predicted"/>
<feature type="repeat" description="WD" evidence="3">
    <location>
        <begin position="1004"/>
        <end position="1036"/>
    </location>
</feature>
<sequence length="1160" mass="125654">MSPERPHETLPASAALPTLVATPSVDDEVVTIPPSEAPPPPATPSPATSRLPQIDRSTYVIAGPFAQGGIGRILRAHDPSLDRPVALKELLVHGRPVDEERFVREVLLTARLQHPGVVPVYAAGRWPTGEPFFAMKLVSGRSFDKVLAEARTLGARLALLPHVLAIAETVAYAHSQRIIHRDLKPHNVLVGAFGETVVIDWGLAKELDVAELAPAGPINSAAPGKDLTFVGAVVGTPGYMSPEQAEGAEVDTGTDVYALGAILYHLLSGHLPYDAGNAMEMIYKTAFESPVPLRSREPDAPEELVAIVDKAMARDRRRRYPSAKEFADDLRRFQTGQIVGAHRYTAWERVRRFVRRHRAVLGLAAVSVLLIVGVTALSFAQVREQRDLAESARDLAEDAERRAQAAQVEAERRADNLSFEQARLVLDSDPIEALRLLDGLSPAADWRRTRQLAADLDARGLPRVLRGHRAAISRVAFSPDSGRLATTSDDCTLRVWDMSSWTSRVFRGHTSDVWRAAFSPDGRRVATTSRDHSVRVWDLDSGEAQVLIGHTDGVRNVVFGPDGRTLYTADDALAVRRWDLDTGAGEVIDRCFANTVPWTARQIGCIDVDRNRAYLHDLVSGARTVVDPGDDVVLTQAGGVSPDGRWFAGTVADGGVWLHDTRSGSGRLLRWTLPAGQSQVGSLREIRFSPASDQLLAPATIFYLRHYDLVADRGLLLTPNEGYVRRAAFSPDGSKVASVGGDSRVGIWDFATDTAYPLAVPAHMLDAQFSPDGRWVAAVGNDPRVFVWPASTFAREQWVAPEPVGRGAIAMAPAATRLVLGGATAIHVLDTASMRSIAAIPTPRPVQRVALAEDGRHALVLDTGGELLGLSLPDGAVVVRTQLGAGCDGFRAGVDPSRPRFSVACEDGRLLLVDLTASEPVRALERVDGGPPTLFFRGEEAFLLGGPQGQLLRHDPGAPGLRELLRVRQRIAALRGIPGTRELVFAAEDHVEHVDLDGRRLGELRGHRLQVGELGVSGDGRWILTVSRDNILRVFDRVSHELRIQLAPPDLVERIAAISHDGSRIAVALTSGDLVLWDIGDEPDPLAARRDFRRLRGLDEVSAATIESDGRSVIAVGVDGRVIRWRDTLPTDADSLREFIAARADADDLPPAEVGCAPEE</sequence>
<dbReference type="CDD" id="cd14014">
    <property type="entry name" value="STKc_PknB_like"/>
    <property type="match status" value="1"/>
</dbReference>
<evidence type="ECO:0000259" key="7">
    <source>
        <dbReference type="PROSITE" id="PS50011"/>
    </source>
</evidence>
<dbReference type="InterPro" id="IPR001680">
    <property type="entry name" value="WD40_rpt"/>
</dbReference>
<dbReference type="PROSITE" id="PS50294">
    <property type="entry name" value="WD_REPEATS_REGION"/>
    <property type="match status" value="4"/>
</dbReference>
<keyword evidence="6" id="KW-1133">Transmembrane helix</keyword>
<dbReference type="CDD" id="cd00200">
    <property type="entry name" value="WD40"/>
    <property type="match status" value="1"/>
</dbReference>
<keyword evidence="1 3" id="KW-0853">WD repeat</keyword>
<dbReference type="PROSITE" id="PS50011">
    <property type="entry name" value="PROTEIN_KINASE_DOM"/>
    <property type="match status" value="1"/>
</dbReference>
<keyword evidence="8" id="KW-0418">Kinase</keyword>
<dbReference type="SMART" id="SM00220">
    <property type="entry name" value="S_TKc"/>
    <property type="match status" value="1"/>
</dbReference>
<dbReference type="Proteomes" id="UP001139031">
    <property type="component" value="Unassembled WGS sequence"/>
</dbReference>
<keyword evidence="2" id="KW-0677">Repeat</keyword>
<feature type="repeat" description="WD" evidence="3">
    <location>
        <begin position="506"/>
        <end position="547"/>
    </location>
</feature>
<evidence type="ECO:0000256" key="4">
    <source>
        <dbReference type="SAM" id="Coils"/>
    </source>
</evidence>
<dbReference type="Gene3D" id="2.130.10.10">
    <property type="entry name" value="YVTN repeat-like/Quinoprotein amine dehydrogenase"/>
    <property type="match status" value="4"/>
</dbReference>